<evidence type="ECO:0000256" key="6">
    <source>
        <dbReference type="ARBA" id="ARBA00022968"/>
    </source>
</evidence>
<keyword evidence="5 11" id="KW-0812">Transmembrane</keyword>
<comment type="pathway">
    <text evidence="1">Protein modification; protein glycosylation.</text>
</comment>
<evidence type="ECO:0000259" key="13">
    <source>
        <dbReference type="Pfam" id="PF17039"/>
    </source>
</evidence>
<feature type="transmembrane region" description="Helical" evidence="11">
    <location>
        <begin position="32"/>
        <end position="52"/>
    </location>
</feature>
<keyword evidence="4 11" id="KW-0808">Transferase</keyword>
<dbReference type="Proteomes" id="UP000215902">
    <property type="component" value="Unassembled WGS sequence"/>
</dbReference>
<dbReference type="FunFam" id="3.40.50.11660:FF:000002">
    <property type="entry name" value="Alpha-(1,3)-fucosyltransferase"/>
    <property type="match status" value="1"/>
</dbReference>
<dbReference type="PANTHER" id="PTHR11929:SF145">
    <property type="entry name" value="ALPHA-(1,3)-FUCOSYLTRANSFERASE FUT-1"/>
    <property type="match status" value="1"/>
</dbReference>
<keyword evidence="11" id="KW-0333">Golgi apparatus</keyword>
<gene>
    <name evidence="14" type="ORF">BOX15_Mlig002813g2</name>
</gene>
<dbReference type="InterPro" id="IPR038577">
    <property type="entry name" value="GT10-like_C_sf"/>
</dbReference>
<keyword evidence="3 11" id="KW-0328">Glycosyltransferase</keyword>
<evidence type="ECO:0000256" key="11">
    <source>
        <dbReference type="RuleBase" id="RU003832"/>
    </source>
</evidence>
<dbReference type="Pfam" id="PF00852">
    <property type="entry name" value="Glyco_transf_10"/>
    <property type="match status" value="1"/>
</dbReference>
<accession>A0A267E042</accession>
<evidence type="ECO:0000256" key="1">
    <source>
        <dbReference type="ARBA" id="ARBA00004922"/>
    </source>
</evidence>
<feature type="domain" description="Fucosyltransferase C-terminal" evidence="12">
    <location>
        <begin position="218"/>
        <end position="383"/>
    </location>
</feature>
<dbReference type="GO" id="GO:0046920">
    <property type="term" value="F:alpha-(1-&gt;3)-fucosyltransferase activity"/>
    <property type="evidence" value="ECO:0007669"/>
    <property type="project" value="TreeGrafter"/>
</dbReference>
<sequence>PASQPSDSLQSVLKEHPKRNEKMLRFCRLHRIQCTAAVLLLTLLSLLSFFFWSETEIAVNTAESNIQLQPQRHLKPASQIKDRPAGPPRISFGTKYFGDNSGWKDYTTRWRENGQRSCGFDCDIVLDPAIADAVLFHGRDLPSKPPKLQRKYWQYWVYMNMESPLSTKSYGYDVSSAPAYRFLFNWTATTMLESSVHMPYGMWSLRDKPVEGPFYSPQKKRYMAYIAFSNCKYSYNGRAEKIAELKRYIDVHVYGKCGDRALPKDWNVWRKISEEYRFYLSFENAFCRDYITEKFHNNGLDSQAVPVAFGGLSRSDYERVSPPGSFVYALDFPSMRQLAEHLKQLAADEAQYASYHEWKKRYEISPRSDLLCGTCARLHKDRSVGVFDLSRFYDIKRNCRPSYYKYLV</sequence>
<dbReference type="Gene3D" id="3.40.50.11660">
    <property type="entry name" value="Glycosyl transferase family 10, C-terminal domain"/>
    <property type="match status" value="1"/>
</dbReference>
<evidence type="ECO:0000313" key="15">
    <source>
        <dbReference type="Proteomes" id="UP000215902"/>
    </source>
</evidence>
<dbReference type="STRING" id="282301.A0A267E042"/>
<dbReference type="EC" id="2.4.1.-" evidence="11"/>
<evidence type="ECO:0000256" key="9">
    <source>
        <dbReference type="ARBA" id="ARBA00023180"/>
    </source>
</evidence>
<dbReference type="InterPro" id="IPR001503">
    <property type="entry name" value="Glyco_trans_10"/>
</dbReference>
<protein>
    <recommendedName>
        <fullName evidence="11">Fucosyltransferase</fullName>
        <ecNumber evidence="11">2.4.1.-</ecNumber>
    </recommendedName>
</protein>
<evidence type="ECO:0000256" key="3">
    <source>
        <dbReference type="ARBA" id="ARBA00022676"/>
    </source>
</evidence>
<evidence type="ECO:0000256" key="7">
    <source>
        <dbReference type="ARBA" id="ARBA00022989"/>
    </source>
</evidence>
<organism evidence="14 15">
    <name type="scientific">Macrostomum lignano</name>
    <dbReference type="NCBI Taxonomy" id="282301"/>
    <lineage>
        <taxon>Eukaryota</taxon>
        <taxon>Metazoa</taxon>
        <taxon>Spiralia</taxon>
        <taxon>Lophotrochozoa</taxon>
        <taxon>Platyhelminthes</taxon>
        <taxon>Rhabditophora</taxon>
        <taxon>Macrostomorpha</taxon>
        <taxon>Macrostomida</taxon>
        <taxon>Macrostomidae</taxon>
        <taxon>Macrostomum</taxon>
    </lineage>
</organism>
<feature type="domain" description="Fucosyltransferase N-terminal" evidence="13">
    <location>
        <begin position="130"/>
        <end position="201"/>
    </location>
</feature>
<comment type="caution">
    <text evidence="14">The sequence shown here is derived from an EMBL/GenBank/DDBJ whole genome shotgun (WGS) entry which is preliminary data.</text>
</comment>
<keyword evidence="8 11" id="KW-0472">Membrane</keyword>
<evidence type="ECO:0000256" key="2">
    <source>
        <dbReference type="ARBA" id="ARBA00008919"/>
    </source>
</evidence>
<dbReference type="SUPFAM" id="SSF53756">
    <property type="entry name" value="UDP-Glycosyltransferase/glycogen phosphorylase"/>
    <property type="match status" value="1"/>
</dbReference>
<dbReference type="EMBL" id="NIVC01002843">
    <property type="protein sequence ID" value="PAA54908.1"/>
    <property type="molecule type" value="Genomic_DNA"/>
</dbReference>
<feature type="non-terminal residue" evidence="14">
    <location>
        <position position="1"/>
    </location>
</feature>
<keyword evidence="9" id="KW-0325">Glycoprotein</keyword>
<evidence type="ECO:0000313" key="14">
    <source>
        <dbReference type="EMBL" id="PAA54908.1"/>
    </source>
</evidence>
<proteinExistence type="inferred from homology"/>
<evidence type="ECO:0000256" key="5">
    <source>
        <dbReference type="ARBA" id="ARBA00022692"/>
    </source>
</evidence>
<comment type="similarity">
    <text evidence="2 11">Belongs to the glycosyltransferase 10 family.</text>
</comment>
<keyword evidence="7 11" id="KW-1133">Transmembrane helix</keyword>
<keyword evidence="15" id="KW-1185">Reference proteome</keyword>
<dbReference type="InterPro" id="IPR055270">
    <property type="entry name" value="Glyco_tran_10_C"/>
</dbReference>
<reference evidence="14 15" key="1">
    <citation type="submission" date="2017-06" db="EMBL/GenBank/DDBJ databases">
        <title>A platform for efficient transgenesis in Macrostomum lignano, a flatworm model organism for stem cell research.</title>
        <authorList>
            <person name="Berezikov E."/>
        </authorList>
    </citation>
    <scope>NUCLEOTIDE SEQUENCE [LARGE SCALE GENOMIC DNA]</scope>
    <source>
        <strain evidence="14">DV1</strain>
        <tissue evidence="14">Whole organism</tissue>
    </source>
</reference>
<dbReference type="PANTHER" id="PTHR11929">
    <property type="entry name" value="ALPHA- 1,3 -FUCOSYLTRANSFERASE"/>
    <property type="match status" value="1"/>
</dbReference>
<dbReference type="AlphaFoldDB" id="A0A267E042"/>
<dbReference type="UniPathway" id="UPA00378"/>
<dbReference type="InterPro" id="IPR031481">
    <property type="entry name" value="Glyco_tran_10_N"/>
</dbReference>
<evidence type="ECO:0000259" key="12">
    <source>
        <dbReference type="Pfam" id="PF00852"/>
    </source>
</evidence>
<dbReference type="Pfam" id="PF17039">
    <property type="entry name" value="Glyco_tran_10_N"/>
    <property type="match status" value="1"/>
</dbReference>
<evidence type="ECO:0000256" key="10">
    <source>
        <dbReference type="ARBA" id="ARBA00060399"/>
    </source>
</evidence>
<keyword evidence="6" id="KW-0735">Signal-anchor</keyword>
<evidence type="ECO:0000256" key="8">
    <source>
        <dbReference type="ARBA" id="ARBA00023136"/>
    </source>
</evidence>
<evidence type="ECO:0000256" key="4">
    <source>
        <dbReference type="ARBA" id="ARBA00022679"/>
    </source>
</evidence>
<comment type="subcellular location">
    <subcellularLocation>
        <location evidence="10">Endomembrane system</location>
        <topology evidence="10">Single-pass type II membrane protein</topology>
    </subcellularLocation>
    <subcellularLocation>
        <location evidence="11">Golgi apparatus</location>
        <location evidence="11">Golgi stack membrane</location>
        <topology evidence="11">Single-pass type II membrane protein</topology>
    </subcellularLocation>
</comment>
<dbReference type="OrthoDB" id="427096at2759"/>
<name>A0A267E042_9PLAT</name>
<dbReference type="GO" id="GO:0032580">
    <property type="term" value="C:Golgi cisterna membrane"/>
    <property type="evidence" value="ECO:0007669"/>
    <property type="project" value="UniProtKB-SubCell"/>
</dbReference>